<evidence type="ECO:0000256" key="1">
    <source>
        <dbReference type="SAM" id="MobiDB-lite"/>
    </source>
</evidence>
<proteinExistence type="predicted"/>
<comment type="caution">
    <text evidence="2">The sequence shown here is derived from an EMBL/GenBank/DDBJ whole genome shotgun (WGS) entry which is preliminary data.</text>
</comment>
<dbReference type="SUPFAM" id="SSF56524">
    <property type="entry name" value="Oxidoreductase molybdopterin-binding domain"/>
    <property type="match status" value="1"/>
</dbReference>
<organism evidence="2 3">
    <name type="scientific">Pseudacidovorax intermedius</name>
    <dbReference type="NCBI Taxonomy" id="433924"/>
    <lineage>
        <taxon>Bacteria</taxon>
        <taxon>Pseudomonadati</taxon>
        <taxon>Pseudomonadota</taxon>
        <taxon>Betaproteobacteria</taxon>
        <taxon>Burkholderiales</taxon>
        <taxon>Comamonadaceae</taxon>
        <taxon>Pseudacidovorax</taxon>
    </lineage>
</organism>
<name>A0A370FDA2_9BURK</name>
<gene>
    <name evidence="2" type="ORF">DFR41_106196</name>
</gene>
<sequence length="174" mass="18936">MTASSSSPAWPGPGPMCGHGLRRHALPRPPQVRIGGWVRQPLALDAEALDALGAEDVPGFVVRCTLDGAHGGPRPMRGVPLRRLIERAEPAFGERTDFKRTAVVAEGADGYRALFSWGELFHTQVGEGVYLAFDCVRAPLDARTAPFALLSLHDTHTGPRFVRQLASVDLHRLW</sequence>
<evidence type="ECO:0000313" key="3">
    <source>
        <dbReference type="Proteomes" id="UP000255265"/>
    </source>
</evidence>
<protein>
    <recommendedName>
        <fullName evidence="4">Molybdopterin-dependent oxidoreductase-like protein</fullName>
    </recommendedName>
</protein>
<dbReference type="Proteomes" id="UP000255265">
    <property type="component" value="Unassembled WGS sequence"/>
</dbReference>
<dbReference type="AlphaFoldDB" id="A0A370FDA2"/>
<reference evidence="2 3" key="1">
    <citation type="submission" date="2018-07" db="EMBL/GenBank/DDBJ databases">
        <title>Genomic Encyclopedia of Type Strains, Phase IV (KMG-IV): sequencing the most valuable type-strain genomes for metagenomic binning, comparative biology and taxonomic classification.</title>
        <authorList>
            <person name="Goeker M."/>
        </authorList>
    </citation>
    <scope>NUCLEOTIDE SEQUENCE [LARGE SCALE GENOMIC DNA]</scope>
    <source>
        <strain evidence="2 3">DSM 21352</strain>
    </source>
</reference>
<keyword evidence="3" id="KW-1185">Reference proteome</keyword>
<feature type="region of interest" description="Disordered" evidence="1">
    <location>
        <begin position="1"/>
        <end position="24"/>
    </location>
</feature>
<evidence type="ECO:0008006" key="4">
    <source>
        <dbReference type="Google" id="ProtNLM"/>
    </source>
</evidence>
<dbReference type="Gene3D" id="3.90.420.10">
    <property type="entry name" value="Oxidoreductase, molybdopterin-binding domain"/>
    <property type="match status" value="1"/>
</dbReference>
<evidence type="ECO:0000313" key="2">
    <source>
        <dbReference type="EMBL" id="RDI23490.1"/>
    </source>
</evidence>
<dbReference type="OrthoDB" id="5366082at2"/>
<dbReference type="InterPro" id="IPR036374">
    <property type="entry name" value="OxRdtase_Mopterin-bd_sf"/>
</dbReference>
<dbReference type="EMBL" id="QQAV01000006">
    <property type="protein sequence ID" value="RDI23490.1"/>
    <property type="molecule type" value="Genomic_DNA"/>
</dbReference>
<accession>A0A370FDA2</accession>
<dbReference type="RefSeq" id="WP_147284372.1">
    <property type="nucleotide sequence ID" value="NZ_QQAV01000006.1"/>
</dbReference>